<dbReference type="Proteomes" id="UP000707535">
    <property type="component" value="Unassembled WGS sequence"/>
</dbReference>
<dbReference type="EMBL" id="DYXG01000076">
    <property type="protein sequence ID" value="HJE97453.1"/>
    <property type="molecule type" value="Genomic_DNA"/>
</dbReference>
<dbReference type="Pfam" id="PF04630">
    <property type="entry name" value="Phage_TTP_1"/>
    <property type="match status" value="1"/>
</dbReference>
<dbReference type="InterPro" id="IPR006490">
    <property type="entry name" value="Maj_tail_phi13"/>
</dbReference>
<organism evidence="1 2">
    <name type="scientific">Ligilactobacillus acidipiscis</name>
    <dbReference type="NCBI Taxonomy" id="89059"/>
    <lineage>
        <taxon>Bacteria</taxon>
        <taxon>Bacillati</taxon>
        <taxon>Bacillota</taxon>
        <taxon>Bacilli</taxon>
        <taxon>Lactobacillales</taxon>
        <taxon>Lactobacillaceae</taxon>
        <taxon>Ligilactobacillus</taxon>
    </lineage>
</organism>
<comment type="caution">
    <text evidence="1">The sequence shown here is derived from an EMBL/GenBank/DDBJ whole genome shotgun (WGS) entry which is preliminary data.</text>
</comment>
<proteinExistence type="predicted"/>
<evidence type="ECO:0000313" key="1">
    <source>
        <dbReference type="EMBL" id="HJE97453.1"/>
    </source>
</evidence>
<name>A0A921FAJ5_9LACO</name>
<reference evidence="1" key="1">
    <citation type="journal article" date="2021" name="PeerJ">
        <title>Extensive microbial diversity within the chicken gut microbiome revealed by metagenomics and culture.</title>
        <authorList>
            <person name="Gilroy R."/>
            <person name="Ravi A."/>
            <person name="Getino M."/>
            <person name="Pursley I."/>
            <person name="Horton D.L."/>
            <person name="Alikhan N.F."/>
            <person name="Baker D."/>
            <person name="Gharbi K."/>
            <person name="Hall N."/>
            <person name="Watson M."/>
            <person name="Adriaenssens E.M."/>
            <person name="Foster-Nyarko E."/>
            <person name="Jarju S."/>
            <person name="Secka A."/>
            <person name="Antonio M."/>
            <person name="Oren A."/>
            <person name="Chaudhuri R.R."/>
            <person name="La Ragione R."/>
            <person name="Hildebrand F."/>
            <person name="Pallen M.J."/>
        </authorList>
    </citation>
    <scope>NUCLEOTIDE SEQUENCE</scope>
    <source>
        <strain evidence="1">CHK174-6876</strain>
    </source>
</reference>
<dbReference type="InterPro" id="IPR006724">
    <property type="entry name" value="Phage_TTP"/>
</dbReference>
<sequence>MITYGFAKMHLLKLGDDLKPAADATLTTIEGKPTEGATASFDLTGLSKDPVKVYGSNIPYFLARKGHGDVAANFGLLDVPYELDHEMAGHQKTTGGVHLLGGDTEPPYYAILVESEDATSGEPIGFGIFAGTFGRDAYNAKTTDDDDFSPEADEYVCKPIDVKLDGVEKPQIVGFANTEAEFTELKTLLFGELGK</sequence>
<reference evidence="1" key="2">
    <citation type="submission" date="2021-09" db="EMBL/GenBank/DDBJ databases">
        <authorList>
            <person name="Gilroy R."/>
        </authorList>
    </citation>
    <scope>NUCLEOTIDE SEQUENCE</scope>
    <source>
        <strain evidence="1">CHK174-6876</strain>
    </source>
</reference>
<gene>
    <name evidence="1" type="ORF">K8V00_07510</name>
</gene>
<dbReference type="AlphaFoldDB" id="A0A921FAJ5"/>
<protein>
    <submittedName>
        <fullName evidence="1">Phage tail protein</fullName>
    </submittedName>
</protein>
<accession>A0A921FAJ5</accession>
<dbReference type="NCBIfam" id="TIGR01603">
    <property type="entry name" value="maj_tail_phi13"/>
    <property type="match status" value="1"/>
</dbReference>
<evidence type="ECO:0000313" key="2">
    <source>
        <dbReference type="Proteomes" id="UP000707535"/>
    </source>
</evidence>